<evidence type="ECO:0000313" key="8">
    <source>
        <dbReference type="EMBL" id="QIR83176.1"/>
    </source>
</evidence>
<proteinExistence type="evidence at transcript level"/>
<dbReference type="SMART" id="SM00856">
    <property type="entry name" value="PMEI"/>
    <property type="match status" value="1"/>
</dbReference>
<sequence>MATTTLINHHSLRTVSKVANSACSNTRYPERCVSSMASYPAYQTARLDDLTNFALQVSIQMASKARDFALSLQNNVMNERERAAWRDCLELFEDTVDRLNVCWSNGSLSTDSPIWLSAALTNQETCLNGFRDLNLSAANPIRALVSPRAVNLSELVYNSLSMYKLSTLPAKTVNNRRLLTVNSNEDGDFYSHYSRVSKDGFPEWLSAGDRKLLQASSPASQANAVVAQDGSGNYRTIAQAINAAPEKSSKRYIIYIKAGTYKENIDISNKITNLMLVGDGKDKTVVTGSKSVQDGVTTFKTATVGVSGNGFIARDMTFENTAGPQKHQAVALRVGSDQSAVYRCSIKGYQNTLYVYSLRQLYREVDIYGTVDSIFGNAAVVIQNSNIIGRRPLTNQQNTITAQGRTNPKENTGISFHHCIVSVLFHLFFKARQD</sequence>
<keyword evidence="6" id="KW-0964">Secreted</keyword>
<gene>
    <name evidence="8" type="primary">PME18</name>
</gene>
<protein>
    <recommendedName>
        <fullName evidence="6">Pectinesterase</fullName>
        <ecNumber evidence="6">3.1.1.11</ecNumber>
    </recommendedName>
</protein>
<dbReference type="GO" id="GO:0030599">
    <property type="term" value="F:pectinesterase activity"/>
    <property type="evidence" value="ECO:0007669"/>
    <property type="project" value="UniProtKB-UniRule"/>
</dbReference>
<comment type="similarity">
    <text evidence="2">In the N-terminal section; belongs to the PMEI family.</text>
</comment>
<dbReference type="Pfam" id="PF01095">
    <property type="entry name" value="Pectinesterase"/>
    <property type="match status" value="1"/>
</dbReference>
<evidence type="ECO:0000256" key="3">
    <source>
        <dbReference type="ARBA" id="ARBA00007786"/>
    </source>
</evidence>
<dbReference type="EMBL" id="MK585485">
    <property type="protein sequence ID" value="QIR83176.1"/>
    <property type="molecule type" value="mRNA"/>
</dbReference>
<dbReference type="SUPFAM" id="SSF101148">
    <property type="entry name" value="Plant invertase/pectin methylesterase inhibitor"/>
    <property type="match status" value="1"/>
</dbReference>
<dbReference type="Gene3D" id="2.160.20.10">
    <property type="entry name" value="Single-stranded right-handed beta-helix, Pectin lyase-like"/>
    <property type="match status" value="1"/>
</dbReference>
<dbReference type="PANTHER" id="PTHR31707">
    <property type="entry name" value="PECTINESTERASE"/>
    <property type="match status" value="1"/>
</dbReference>
<dbReference type="FunFam" id="2.160.20.10:FF:000092">
    <property type="entry name" value="Putative pectinesterase 57"/>
    <property type="match status" value="1"/>
</dbReference>
<dbReference type="GO" id="GO:0045490">
    <property type="term" value="P:pectin catabolic process"/>
    <property type="evidence" value="ECO:0007669"/>
    <property type="project" value="UniProtKB-UniRule"/>
</dbReference>
<dbReference type="CDD" id="cd15798">
    <property type="entry name" value="PMEI-like_3"/>
    <property type="match status" value="1"/>
</dbReference>
<dbReference type="Gene3D" id="1.20.140.40">
    <property type="entry name" value="Invertase/pectin methylesterase inhibitor family protein"/>
    <property type="match status" value="1"/>
</dbReference>
<comment type="catalytic activity">
    <reaction evidence="6">
        <text>[(1-&gt;4)-alpha-D-galacturonosyl methyl ester](n) + n H2O = [(1-&gt;4)-alpha-D-galacturonosyl](n) + n methanol + n H(+)</text>
        <dbReference type="Rhea" id="RHEA:22380"/>
        <dbReference type="Rhea" id="RHEA-COMP:14570"/>
        <dbReference type="Rhea" id="RHEA-COMP:14573"/>
        <dbReference type="ChEBI" id="CHEBI:15377"/>
        <dbReference type="ChEBI" id="CHEBI:15378"/>
        <dbReference type="ChEBI" id="CHEBI:17790"/>
        <dbReference type="ChEBI" id="CHEBI:140522"/>
        <dbReference type="ChEBI" id="CHEBI:140523"/>
        <dbReference type="EC" id="3.1.1.11"/>
    </reaction>
</comment>
<accession>A0A6G9W2Q3</accession>
<dbReference type="SUPFAM" id="SSF51126">
    <property type="entry name" value="Pectin lyase-like"/>
    <property type="match status" value="1"/>
</dbReference>
<organism evidence="8">
    <name type="scientific">Cunninghamia lanceolata</name>
    <name type="common">China fir</name>
    <name type="synonym">Pinus lanceolata</name>
    <dbReference type="NCBI Taxonomy" id="28977"/>
    <lineage>
        <taxon>Eukaryota</taxon>
        <taxon>Viridiplantae</taxon>
        <taxon>Streptophyta</taxon>
        <taxon>Embryophyta</taxon>
        <taxon>Tracheophyta</taxon>
        <taxon>Spermatophyta</taxon>
        <taxon>Pinopsida</taxon>
        <taxon>Pinidae</taxon>
        <taxon>Conifers II</taxon>
        <taxon>Cupressales</taxon>
        <taxon>Cupressaceae</taxon>
        <taxon>Cunninghamia</taxon>
    </lineage>
</organism>
<evidence type="ECO:0000259" key="7">
    <source>
        <dbReference type="SMART" id="SM00856"/>
    </source>
</evidence>
<dbReference type="AlphaFoldDB" id="A0A6G9W2Q3"/>
<comment type="similarity">
    <text evidence="3">In the C-terminal section; belongs to the pectinesterase family.</text>
</comment>
<dbReference type="Pfam" id="PF04043">
    <property type="entry name" value="PMEI"/>
    <property type="match status" value="1"/>
</dbReference>
<keyword evidence="5 6" id="KW-0063">Aspartyl esterase</keyword>
<keyword evidence="6" id="KW-0961">Cell wall biogenesis/degradation</keyword>
<dbReference type="GO" id="GO:0004857">
    <property type="term" value="F:enzyme inhibitor activity"/>
    <property type="evidence" value="ECO:0007669"/>
    <property type="project" value="InterPro"/>
</dbReference>
<dbReference type="InterPro" id="IPR011050">
    <property type="entry name" value="Pectin_lyase_fold/virulence"/>
</dbReference>
<feature type="domain" description="Pectinesterase inhibitor" evidence="7">
    <location>
        <begin position="14"/>
        <end position="162"/>
    </location>
</feature>
<dbReference type="GO" id="GO:0042545">
    <property type="term" value="P:cell wall modification"/>
    <property type="evidence" value="ECO:0007669"/>
    <property type="project" value="UniProtKB-UniRule"/>
</dbReference>
<dbReference type="NCBIfam" id="TIGR01614">
    <property type="entry name" value="PME_inhib"/>
    <property type="match status" value="1"/>
</dbReference>
<evidence type="ECO:0000256" key="4">
    <source>
        <dbReference type="ARBA" id="ARBA00022801"/>
    </source>
</evidence>
<evidence type="ECO:0000256" key="6">
    <source>
        <dbReference type="RuleBase" id="RU000589"/>
    </source>
</evidence>
<evidence type="ECO:0000256" key="5">
    <source>
        <dbReference type="ARBA" id="ARBA00023085"/>
    </source>
</evidence>
<dbReference type="InterPro" id="IPR018040">
    <property type="entry name" value="Pectinesterase_Tyr_AS"/>
</dbReference>
<dbReference type="InterPro" id="IPR006501">
    <property type="entry name" value="Pectinesterase_inhib_dom"/>
</dbReference>
<comment type="pathway">
    <text evidence="1 6">Glycan metabolism; pectin degradation; 2-dehydro-3-deoxy-D-gluconate from pectin: step 1/5.</text>
</comment>
<dbReference type="InterPro" id="IPR000070">
    <property type="entry name" value="Pectinesterase_cat"/>
</dbReference>
<evidence type="ECO:0000256" key="2">
    <source>
        <dbReference type="ARBA" id="ARBA00006027"/>
    </source>
</evidence>
<dbReference type="InterPro" id="IPR012334">
    <property type="entry name" value="Pectin_lyas_fold"/>
</dbReference>
<dbReference type="InterPro" id="IPR035513">
    <property type="entry name" value="Invertase/methylesterase_inhib"/>
</dbReference>
<dbReference type="UniPathway" id="UPA00545">
    <property type="reaction ID" value="UER00823"/>
</dbReference>
<dbReference type="EC" id="3.1.1.11" evidence="6"/>
<comment type="function">
    <text evidence="6">Acts in the modification of cell walls via demethylesterification of cell wall pectin.</text>
</comment>
<evidence type="ECO:0000256" key="1">
    <source>
        <dbReference type="ARBA" id="ARBA00005184"/>
    </source>
</evidence>
<name>A0A6G9W2Q3_CUNLA</name>
<comment type="subcellular location">
    <subcellularLocation>
        <location evidence="6">Secreted</location>
        <location evidence="6">Cell wall</location>
    </subcellularLocation>
</comment>
<keyword evidence="6" id="KW-0134">Cell wall</keyword>
<dbReference type="PROSITE" id="PS00800">
    <property type="entry name" value="PECTINESTERASE_1"/>
    <property type="match status" value="1"/>
</dbReference>
<keyword evidence="4 6" id="KW-0378">Hydrolase</keyword>
<reference evidence="8" key="1">
    <citation type="submission" date="2019-03" db="EMBL/GenBank/DDBJ databases">
        <title>Molecular characterization of PME/PMEI genes and their involvement in root border cells releasing of Chinese fir.</title>
        <authorList>
            <person name="Lu W."/>
        </authorList>
    </citation>
    <scope>NUCLEOTIDE SEQUENCE</scope>
</reference>